<organism evidence="2">
    <name type="scientific">marine sediment metagenome</name>
    <dbReference type="NCBI Taxonomy" id="412755"/>
    <lineage>
        <taxon>unclassified sequences</taxon>
        <taxon>metagenomes</taxon>
        <taxon>ecological metagenomes</taxon>
    </lineage>
</organism>
<gene>
    <name evidence="2" type="ORF">LCGC14_2151640</name>
</gene>
<name>A0A0F9EHN9_9ZZZZ</name>
<feature type="region of interest" description="Disordered" evidence="1">
    <location>
        <begin position="1"/>
        <end position="23"/>
    </location>
</feature>
<dbReference type="EMBL" id="LAZR01027425">
    <property type="protein sequence ID" value="KKL65776.1"/>
    <property type="molecule type" value="Genomic_DNA"/>
</dbReference>
<proteinExistence type="predicted"/>
<comment type="caution">
    <text evidence="2">The sequence shown here is derived from an EMBL/GenBank/DDBJ whole genome shotgun (WGS) entry which is preliminary data.</text>
</comment>
<sequence length="219" mass="24754">MAKRSKRKRRQRALARKQEARATKSTGTAVSSYWPFLHSGQTSVDIIRSKWGAAIAYTEVHQINICVTTLVSAIAGLKWELVDFGAGADKDGDVVATSDDMFPKHPLVLAMRAFRQENGQSLLSTIMFDRTLYGEVFLERTLEIEDNAFSHKTLDWLNPLGVAVEVDQTGITYFRYGWAQEYSPIPVEKVAYLHTRNPFDDFIGYSRVMAAMAKINIER</sequence>
<protein>
    <recommendedName>
        <fullName evidence="3">Phage portal protein</fullName>
    </recommendedName>
</protein>
<reference evidence="2" key="1">
    <citation type="journal article" date="2015" name="Nature">
        <title>Complex archaea that bridge the gap between prokaryotes and eukaryotes.</title>
        <authorList>
            <person name="Spang A."/>
            <person name="Saw J.H."/>
            <person name="Jorgensen S.L."/>
            <person name="Zaremba-Niedzwiedzka K."/>
            <person name="Martijn J."/>
            <person name="Lind A.E."/>
            <person name="van Eijk R."/>
            <person name="Schleper C."/>
            <person name="Guy L."/>
            <person name="Ettema T.J."/>
        </authorList>
    </citation>
    <scope>NUCLEOTIDE SEQUENCE</scope>
</reference>
<accession>A0A0F9EHN9</accession>
<feature type="non-terminal residue" evidence="2">
    <location>
        <position position="219"/>
    </location>
</feature>
<evidence type="ECO:0008006" key="3">
    <source>
        <dbReference type="Google" id="ProtNLM"/>
    </source>
</evidence>
<evidence type="ECO:0000313" key="2">
    <source>
        <dbReference type="EMBL" id="KKL65776.1"/>
    </source>
</evidence>
<dbReference type="AlphaFoldDB" id="A0A0F9EHN9"/>
<feature type="compositionally biased region" description="Basic residues" evidence="1">
    <location>
        <begin position="1"/>
        <end position="15"/>
    </location>
</feature>
<evidence type="ECO:0000256" key="1">
    <source>
        <dbReference type="SAM" id="MobiDB-lite"/>
    </source>
</evidence>